<keyword evidence="5 7" id="KW-1133">Transmembrane helix</keyword>
<evidence type="ECO:0000256" key="7">
    <source>
        <dbReference type="SAM" id="Phobius"/>
    </source>
</evidence>
<feature type="domain" description="Type II secretion system protein GspF" evidence="8">
    <location>
        <begin position="215"/>
        <end position="337"/>
    </location>
</feature>
<evidence type="ECO:0000256" key="2">
    <source>
        <dbReference type="ARBA" id="ARBA00005745"/>
    </source>
</evidence>
<dbReference type="PANTHER" id="PTHR30012:SF0">
    <property type="entry name" value="TYPE II SECRETION SYSTEM PROTEIN F-RELATED"/>
    <property type="match status" value="1"/>
</dbReference>
<dbReference type="InterPro" id="IPR042094">
    <property type="entry name" value="T2SS_GspF_sf"/>
</dbReference>
<evidence type="ECO:0000256" key="4">
    <source>
        <dbReference type="ARBA" id="ARBA00022692"/>
    </source>
</evidence>
<feature type="transmembrane region" description="Helical" evidence="7">
    <location>
        <begin position="118"/>
        <end position="139"/>
    </location>
</feature>
<proteinExistence type="inferred from homology"/>
<reference evidence="9 10" key="1">
    <citation type="submission" date="2019-03" db="EMBL/GenBank/DDBJ databases">
        <authorList>
            <person name="He R.-H."/>
        </authorList>
    </citation>
    <scope>NUCLEOTIDE SEQUENCE [LARGE SCALE GENOMIC DNA]</scope>
    <source>
        <strain evidence="10">SH 714</strain>
    </source>
</reference>
<dbReference type="InterPro" id="IPR018076">
    <property type="entry name" value="T2SS_GspF_dom"/>
</dbReference>
<evidence type="ECO:0000256" key="1">
    <source>
        <dbReference type="ARBA" id="ARBA00004651"/>
    </source>
</evidence>
<sequence>MRLAILPFRYNTFPIKEQIDFLDRLSRLLIKQYTMKQALEFMKYDPQFKVIANEFSNLLQKGTTIDECFRKLSFHPIVISFINFSNESGHISEHIINCNRLLKIKAEFQKKFLDVLKYPLLLIFISVLIIIGLNIYLMPMFKNTFNTFGSADALKFFQMIVHSINVFTTILLMLLFFLIATLAYMKKQSIPKKIRVISQLPVIKYYYSLLISLQFSYQLYALLESGKTIQESLKLIRSQNELKLISYFAKIIVVNLSHGKSLYESFKSLSLIQDEMKWLINRSDDTGTLSRDLYHYANLLLDVLEDKTRKTLLMIQPISFVVVGAIVITIYILTIFPVYQLMKHL</sequence>
<comment type="similarity">
    <text evidence="2">Belongs to the GSP F family.</text>
</comment>
<feature type="domain" description="Type II secretion system protein GspF" evidence="8">
    <location>
        <begin position="21"/>
        <end position="139"/>
    </location>
</feature>
<gene>
    <name evidence="9" type="ORF">E3U55_03100</name>
</gene>
<accession>A0A4Y8IQ79</accession>
<keyword evidence="10" id="KW-1185">Reference proteome</keyword>
<evidence type="ECO:0000313" key="9">
    <source>
        <dbReference type="EMBL" id="TFB23814.1"/>
    </source>
</evidence>
<dbReference type="AlphaFoldDB" id="A0A4Y8IQ79"/>
<comment type="subcellular location">
    <subcellularLocation>
        <location evidence="1">Cell membrane</location>
        <topology evidence="1">Multi-pass membrane protein</topology>
    </subcellularLocation>
</comment>
<dbReference type="Gene3D" id="1.20.81.30">
    <property type="entry name" value="Type II secretion system (T2SS), domain F"/>
    <property type="match status" value="2"/>
</dbReference>
<comment type="caution">
    <text evidence="9">The sequence shown here is derived from an EMBL/GenBank/DDBJ whole genome shotgun (WGS) entry which is preliminary data.</text>
</comment>
<protein>
    <recommendedName>
        <fullName evidence="8">Type II secretion system protein GspF domain-containing protein</fullName>
    </recommendedName>
</protein>
<dbReference type="RefSeq" id="WP_134338875.1">
    <property type="nucleotide sequence ID" value="NZ_SOPW01000003.1"/>
</dbReference>
<organism evidence="9 10">
    <name type="scientific">Filobacillus milosensis</name>
    <dbReference type="NCBI Taxonomy" id="94137"/>
    <lineage>
        <taxon>Bacteria</taxon>
        <taxon>Bacillati</taxon>
        <taxon>Bacillota</taxon>
        <taxon>Bacilli</taxon>
        <taxon>Bacillales</taxon>
        <taxon>Bacillaceae</taxon>
        <taxon>Filobacillus</taxon>
    </lineage>
</organism>
<name>A0A4Y8IQ79_9BACI</name>
<dbReference type="InterPro" id="IPR003004">
    <property type="entry name" value="GspF/PilC"/>
</dbReference>
<dbReference type="EMBL" id="SOPW01000003">
    <property type="protein sequence ID" value="TFB23814.1"/>
    <property type="molecule type" value="Genomic_DNA"/>
</dbReference>
<dbReference type="GO" id="GO:0005886">
    <property type="term" value="C:plasma membrane"/>
    <property type="evidence" value="ECO:0007669"/>
    <property type="project" value="UniProtKB-SubCell"/>
</dbReference>
<evidence type="ECO:0000256" key="3">
    <source>
        <dbReference type="ARBA" id="ARBA00022475"/>
    </source>
</evidence>
<evidence type="ECO:0000313" key="10">
    <source>
        <dbReference type="Proteomes" id="UP000297975"/>
    </source>
</evidence>
<evidence type="ECO:0000259" key="8">
    <source>
        <dbReference type="Pfam" id="PF00482"/>
    </source>
</evidence>
<keyword evidence="4 7" id="KW-0812">Transmembrane</keyword>
<dbReference type="PRINTS" id="PR00812">
    <property type="entry name" value="BCTERIALGSPF"/>
</dbReference>
<dbReference type="Proteomes" id="UP000297975">
    <property type="component" value="Unassembled WGS sequence"/>
</dbReference>
<dbReference type="OrthoDB" id="2974223at2"/>
<evidence type="ECO:0000256" key="5">
    <source>
        <dbReference type="ARBA" id="ARBA00022989"/>
    </source>
</evidence>
<feature type="transmembrane region" description="Helical" evidence="7">
    <location>
        <begin position="159"/>
        <end position="184"/>
    </location>
</feature>
<dbReference type="PANTHER" id="PTHR30012">
    <property type="entry name" value="GENERAL SECRETION PATHWAY PROTEIN"/>
    <property type="match status" value="1"/>
</dbReference>
<keyword evidence="6 7" id="KW-0472">Membrane</keyword>
<evidence type="ECO:0000256" key="6">
    <source>
        <dbReference type="ARBA" id="ARBA00023136"/>
    </source>
</evidence>
<dbReference type="Pfam" id="PF00482">
    <property type="entry name" value="T2SSF"/>
    <property type="match status" value="2"/>
</dbReference>
<feature type="transmembrane region" description="Helical" evidence="7">
    <location>
        <begin position="318"/>
        <end position="339"/>
    </location>
</feature>
<keyword evidence="3" id="KW-1003">Cell membrane</keyword>